<sequence length="343" mass="38226">MAMSQIALVTDYMSDITKHWFSFWKENAEKVCDDEEDITGKIVIVTGCNTGIGKMIALQLAKRGAVVIMAVRDLEKGQAALDEIKKRLSSQEVKIELMRMDLGDLQSIKDFVKEFESKYSHLNILVNNAGFMDTNGILLKTKDGFEQHVGVNHLGPFLLTKLLVNSLKKGAPSRLVCVSSSNVGIAPLDLDDLMMEKKVKTGDSGKEQYSISKLVNAICILKFVETLEQDSGIKVIQLCPGFVKSDVFRNVKGIMKKMANAISLAFVGLTPHQGSETAVFCTVSKSVISEPNEGKGDFYRFLKRWERGEKLLADYAKSEQGETLYRLTEEWVGLREKAVEIKE</sequence>
<evidence type="ECO:0000256" key="1">
    <source>
        <dbReference type="ARBA" id="ARBA00023002"/>
    </source>
</evidence>
<keyword evidence="4" id="KW-1185">Reference proteome</keyword>
<dbReference type="Pfam" id="PF00106">
    <property type="entry name" value="adh_short"/>
    <property type="match status" value="1"/>
</dbReference>
<name>A0ABP1PNM3_9HEXA</name>
<dbReference type="Proteomes" id="UP001642540">
    <property type="component" value="Unassembled WGS sequence"/>
</dbReference>
<organism evidence="3 4">
    <name type="scientific">Orchesella dallaii</name>
    <dbReference type="NCBI Taxonomy" id="48710"/>
    <lineage>
        <taxon>Eukaryota</taxon>
        <taxon>Metazoa</taxon>
        <taxon>Ecdysozoa</taxon>
        <taxon>Arthropoda</taxon>
        <taxon>Hexapoda</taxon>
        <taxon>Collembola</taxon>
        <taxon>Entomobryomorpha</taxon>
        <taxon>Entomobryoidea</taxon>
        <taxon>Orchesellidae</taxon>
        <taxon>Orchesellinae</taxon>
        <taxon>Orchesella</taxon>
    </lineage>
</organism>
<evidence type="ECO:0000256" key="2">
    <source>
        <dbReference type="SAM" id="Coils"/>
    </source>
</evidence>
<evidence type="ECO:0008006" key="5">
    <source>
        <dbReference type="Google" id="ProtNLM"/>
    </source>
</evidence>
<evidence type="ECO:0000313" key="3">
    <source>
        <dbReference type="EMBL" id="CAL8072189.1"/>
    </source>
</evidence>
<keyword evidence="2" id="KW-0175">Coiled coil</keyword>
<feature type="coiled-coil region" evidence="2">
    <location>
        <begin position="74"/>
        <end position="101"/>
    </location>
</feature>
<keyword evidence="1" id="KW-0560">Oxidoreductase</keyword>
<dbReference type="InterPro" id="IPR002347">
    <property type="entry name" value="SDR_fam"/>
</dbReference>
<dbReference type="PANTHER" id="PTHR43157">
    <property type="entry name" value="PHOSPHATIDYLINOSITOL-GLYCAN BIOSYNTHESIS CLASS F PROTEIN-RELATED"/>
    <property type="match status" value="1"/>
</dbReference>
<reference evidence="3 4" key="1">
    <citation type="submission" date="2024-08" db="EMBL/GenBank/DDBJ databases">
        <authorList>
            <person name="Cucini C."/>
            <person name="Frati F."/>
        </authorList>
    </citation>
    <scope>NUCLEOTIDE SEQUENCE [LARGE SCALE GENOMIC DNA]</scope>
</reference>
<dbReference type="Gene3D" id="3.40.50.720">
    <property type="entry name" value="NAD(P)-binding Rossmann-like Domain"/>
    <property type="match status" value="1"/>
</dbReference>
<evidence type="ECO:0000313" key="4">
    <source>
        <dbReference type="Proteomes" id="UP001642540"/>
    </source>
</evidence>
<dbReference type="PRINTS" id="PR00081">
    <property type="entry name" value="GDHRDH"/>
</dbReference>
<gene>
    <name evidence="3" type="ORF">ODALV1_LOCUS2043</name>
</gene>
<dbReference type="InterPro" id="IPR036291">
    <property type="entry name" value="NAD(P)-bd_dom_sf"/>
</dbReference>
<dbReference type="PANTHER" id="PTHR43157:SF31">
    <property type="entry name" value="PHOSPHATIDYLINOSITOL-GLYCAN BIOSYNTHESIS CLASS F PROTEIN"/>
    <property type="match status" value="1"/>
</dbReference>
<proteinExistence type="predicted"/>
<comment type="caution">
    <text evidence="3">The sequence shown here is derived from an EMBL/GenBank/DDBJ whole genome shotgun (WGS) entry which is preliminary data.</text>
</comment>
<dbReference type="EMBL" id="CAXLJM020000007">
    <property type="protein sequence ID" value="CAL8072189.1"/>
    <property type="molecule type" value="Genomic_DNA"/>
</dbReference>
<accession>A0ABP1PNM3</accession>
<protein>
    <recommendedName>
        <fullName evidence="5">Retinol dehydrogenase 11</fullName>
    </recommendedName>
</protein>
<dbReference type="SUPFAM" id="SSF51735">
    <property type="entry name" value="NAD(P)-binding Rossmann-fold domains"/>
    <property type="match status" value="1"/>
</dbReference>